<evidence type="ECO:0000256" key="1">
    <source>
        <dbReference type="SAM" id="Phobius"/>
    </source>
</evidence>
<protein>
    <recommendedName>
        <fullName evidence="4">DoxX family membrane protein</fullName>
    </recommendedName>
</protein>
<dbReference type="RefSeq" id="WP_340240660.1">
    <property type="nucleotide sequence ID" value="NZ_JBBEWC010000023.1"/>
</dbReference>
<feature type="transmembrane region" description="Helical" evidence="1">
    <location>
        <begin position="72"/>
        <end position="93"/>
    </location>
</feature>
<keyword evidence="1" id="KW-0812">Transmembrane</keyword>
<organism evidence="2 3">
    <name type="scientific">Emticicia soli</name>
    <dbReference type="NCBI Taxonomy" id="2027878"/>
    <lineage>
        <taxon>Bacteria</taxon>
        <taxon>Pseudomonadati</taxon>
        <taxon>Bacteroidota</taxon>
        <taxon>Cytophagia</taxon>
        <taxon>Cytophagales</taxon>
        <taxon>Leadbetterellaceae</taxon>
        <taxon>Emticicia</taxon>
    </lineage>
</organism>
<comment type="caution">
    <text evidence="2">The sequence shown here is derived from an EMBL/GenBank/DDBJ whole genome shotgun (WGS) entry which is preliminary data.</text>
</comment>
<dbReference type="EMBL" id="JBHULC010000027">
    <property type="protein sequence ID" value="MFD2522978.1"/>
    <property type="molecule type" value="Genomic_DNA"/>
</dbReference>
<evidence type="ECO:0000313" key="3">
    <source>
        <dbReference type="Proteomes" id="UP001597510"/>
    </source>
</evidence>
<sequence>MIQTSTFQHIARILLGLSLVFAGTGHLTFLRAEFPAQVPDWVPLDTDLVVVLSGIVEIALGLALVFVRKKRIWVGLIVATFFVLIFPGNIAQYVNKRDAFGLNTDNARLIRLFFQPVLVMWALWSTGAWQAIRTRGLKVLA</sequence>
<accession>A0ABW5JD10</accession>
<keyword evidence="1" id="KW-1133">Transmembrane helix</keyword>
<dbReference type="PANTHER" id="PTHR36974">
    <property type="entry name" value="MEMBRANE PROTEIN-RELATED"/>
    <property type="match status" value="1"/>
</dbReference>
<feature type="transmembrane region" description="Helical" evidence="1">
    <location>
        <begin position="113"/>
        <end position="132"/>
    </location>
</feature>
<keyword evidence="1" id="KW-0472">Membrane</keyword>
<proteinExistence type="predicted"/>
<dbReference type="Proteomes" id="UP001597510">
    <property type="component" value="Unassembled WGS sequence"/>
</dbReference>
<evidence type="ECO:0008006" key="4">
    <source>
        <dbReference type="Google" id="ProtNLM"/>
    </source>
</evidence>
<dbReference type="PANTHER" id="PTHR36974:SF1">
    <property type="entry name" value="DOXX FAMILY MEMBRANE PROTEIN"/>
    <property type="match status" value="1"/>
</dbReference>
<evidence type="ECO:0000313" key="2">
    <source>
        <dbReference type="EMBL" id="MFD2522978.1"/>
    </source>
</evidence>
<reference evidence="3" key="1">
    <citation type="journal article" date="2019" name="Int. J. Syst. Evol. Microbiol.">
        <title>The Global Catalogue of Microorganisms (GCM) 10K type strain sequencing project: providing services to taxonomists for standard genome sequencing and annotation.</title>
        <authorList>
            <consortium name="The Broad Institute Genomics Platform"/>
            <consortium name="The Broad Institute Genome Sequencing Center for Infectious Disease"/>
            <person name="Wu L."/>
            <person name="Ma J."/>
        </authorList>
    </citation>
    <scope>NUCLEOTIDE SEQUENCE [LARGE SCALE GENOMIC DNA]</scope>
    <source>
        <strain evidence="3">KCTC 52344</strain>
    </source>
</reference>
<name>A0ABW5JD10_9BACT</name>
<feature type="transmembrane region" description="Helical" evidence="1">
    <location>
        <begin position="48"/>
        <end position="67"/>
    </location>
</feature>
<gene>
    <name evidence="2" type="ORF">ACFSR2_18930</name>
</gene>
<keyword evidence="3" id="KW-1185">Reference proteome</keyword>